<gene>
    <name evidence="2" type="ORF">Trco_006489</name>
</gene>
<protein>
    <submittedName>
        <fullName evidence="2">Uncharacterized protein</fullName>
    </submittedName>
</protein>
<evidence type="ECO:0000313" key="2">
    <source>
        <dbReference type="EMBL" id="KAH6604782.1"/>
    </source>
</evidence>
<reference evidence="2" key="1">
    <citation type="submission" date="2021-08" db="EMBL/GenBank/DDBJ databases">
        <title>Chromosome-Level Trichoderma cornu-damae using Hi-C Data.</title>
        <authorList>
            <person name="Kim C.S."/>
        </authorList>
    </citation>
    <scope>NUCLEOTIDE SEQUENCE</scope>
    <source>
        <strain evidence="2">KA19-0412C</strain>
    </source>
</reference>
<feature type="region of interest" description="Disordered" evidence="1">
    <location>
        <begin position="1"/>
        <end position="31"/>
    </location>
</feature>
<feature type="region of interest" description="Disordered" evidence="1">
    <location>
        <begin position="188"/>
        <end position="212"/>
    </location>
</feature>
<organism evidence="2 3">
    <name type="scientific">Trichoderma cornu-damae</name>
    <dbReference type="NCBI Taxonomy" id="654480"/>
    <lineage>
        <taxon>Eukaryota</taxon>
        <taxon>Fungi</taxon>
        <taxon>Dikarya</taxon>
        <taxon>Ascomycota</taxon>
        <taxon>Pezizomycotina</taxon>
        <taxon>Sordariomycetes</taxon>
        <taxon>Hypocreomycetidae</taxon>
        <taxon>Hypocreales</taxon>
        <taxon>Hypocreaceae</taxon>
        <taxon>Trichoderma</taxon>
    </lineage>
</organism>
<proteinExistence type="predicted"/>
<evidence type="ECO:0000256" key="1">
    <source>
        <dbReference type="SAM" id="MobiDB-lite"/>
    </source>
</evidence>
<dbReference type="Proteomes" id="UP000827724">
    <property type="component" value="Unassembled WGS sequence"/>
</dbReference>
<comment type="caution">
    <text evidence="2">The sequence shown here is derived from an EMBL/GenBank/DDBJ whole genome shotgun (WGS) entry which is preliminary data.</text>
</comment>
<name>A0A9P8QLX5_9HYPO</name>
<dbReference type="EMBL" id="JAIWOZ010000005">
    <property type="protein sequence ID" value="KAH6604782.1"/>
    <property type="molecule type" value="Genomic_DNA"/>
</dbReference>
<dbReference type="AlphaFoldDB" id="A0A9P8QLX5"/>
<feature type="compositionally biased region" description="Polar residues" evidence="1">
    <location>
        <begin position="197"/>
        <end position="212"/>
    </location>
</feature>
<sequence length="212" mass="24497">MTPQPDPSNMDETRPPPYEKSPKENVSEASEYDDCCEKIVVPPWALKKIARVESHEKRFRLALEYVARKGNIVEERDAALKRQERALKERLKSIKDDIEKIRRAHIDSLWYISKTKKNRLRTFVKMTFRDVDFINDMERSLIEVGNKEALREHKIETEKIHAASRKALEKLIEEFKILPDAKRHIANQAIGDDNGDRGSSTDATGNEAQDLG</sequence>
<accession>A0A9P8QLX5</accession>
<keyword evidence="3" id="KW-1185">Reference proteome</keyword>
<evidence type="ECO:0000313" key="3">
    <source>
        <dbReference type="Proteomes" id="UP000827724"/>
    </source>
</evidence>